<dbReference type="InterPro" id="IPR045743">
    <property type="entry name" value="DUF6089"/>
</dbReference>
<dbReference type="EMBL" id="JAEUGD010000067">
    <property type="protein sequence ID" value="MBL6449725.1"/>
    <property type="molecule type" value="Genomic_DNA"/>
</dbReference>
<dbReference type="SUPFAM" id="SSF56925">
    <property type="entry name" value="OMPA-like"/>
    <property type="match status" value="1"/>
</dbReference>
<comment type="caution">
    <text evidence="2">The sequence shown here is derived from an EMBL/GenBank/DDBJ whole genome shotgun (WGS) entry which is preliminary data.</text>
</comment>
<keyword evidence="3" id="KW-1185">Reference proteome</keyword>
<dbReference type="Proteomes" id="UP000614216">
    <property type="component" value="Unassembled WGS sequence"/>
</dbReference>
<dbReference type="InterPro" id="IPR011250">
    <property type="entry name" value="OMP/PagP_B-barrel"/>
</dbReference>
<protein>
    <recommendedName>
        <fullName evidence="1">DUF6089 domain-containing protein</fullName>
    </recommendedName>
</protein>
<dbReference type="Pfam" id="PF19573">
    <property type="entry name" value="DUF6089"/>
    <property type="match status" value="1"/>
</dbReference>
<feature type="domain" description="DUF6089" evidence="1">
    <location>
        <begin position="20"/>
        <end position="233"/>
    </location>
</feature>
<evidence type="ECO:0000313" key="3">
    <source>
        <dbReference type="Proteomes" id="UP000614216"/>
    </source>
</evidence>
<gene>
    <name evidence="2" type="ORF">JMN32_25670</name>
</gene>
<proteinExistence type="predicted"/>
<organism evidence="2 3">
    <name type="scientific">Fulvivirga marina</name>
    <dbReference type="NCBI Taxonomy" id="2494733"/>
    <lineage>
        <taxon>Bacteria</taxon>
        <taxon>Pseudomonadati</taxon>
        <taxon>Bacteroidota</taxon>
        <taxon>Cytophagia</taxon>
        <taxon>Cytophagales</taxon>
        <taxon>Fulvivirgaceae</taxon>
        <taxon>Fulvivirga</taxon>
    </lineage>
</organism>
<sequence length="245" mass="27952">MENKIANITGKALLCFPVFVFIWLIGLRTVIAQETEVGFGLGGFKYSGDLSRGINLKSIKPAGTVFFRSNISKAVSFRIAATGGKLAGSDEKTPIDLFAENRDRSFDIFLFEASTVFEYHFLKWREESTLIRWTPYFFGGFAIFGISGESEKPEEYSNIQPALPFGFGFKYVLNPKWYLGAEFGARKTFFDYLDNVSSGDGTIKDYQYGNRFDSDLYYFMGLSITYSFYNIPCPTSPYKKNYRRR</sequence>
<evidence type="ECO:0000313" key="2">
    <source>
        <dbReference type="EMBL" id="MBL6449725.1"/>
    </source>
</evidence>
<reference evidence="2" key="1">
    <citation type="submission" date="2021-01" db="EMBL/GenBank/DDBJ databases">
        <title>Fulvivirga kasyanovii gen. nov., sp nov., a novel member of the phylum Bacteroidetes isolated from seawater in a mussel farm.</title>
        <authorList>
            <person name="Zhao L.-H."/>
            <person name="Wang Z.-J."/>
        </authorList>
    </citation>
    <scope>NUCLEOTIDE SEQUENCE</scope>
    <source>
        <strain evidence="2">29W222</strain>
    </source>
</reference>
<dbReference type="RefSeq" id="WP_202859270.1">
    <property type="nucleotide sequence ID" value="NZ_JAEUGD010000067.1"/>
</dbReference>
<name>A0A937G0U1_9BACT</name>
<accession>A0A937G0U1</accession>
<dbReference type="AlphaFoldDB" id="A0A937G0U1"/>
<evidence type="ECO:0000259" key="1">
    <source>
        <dbReference type="Pfam" id="PF19573"/>
    </source>
</evidence>